<evidence type="ECO:0000256" key="1">
    <source>
        <dbReference type="SAM" id="MobiDB-lite"/>
    </source>
</evidence>
<protein>
    <submittedName>
        <fullName evidence="2">Uncharacterized protein</fullName>
    </submittedName>
</protein>
<evidence type="ECO:0000313" key="2">
    <source>
        <dbReference type="EMBL" id="KAL0413612.1"/>
    </source>
</evidence>
<feature type="compositionally biased region" description="Polar residues" evidence="1">
    <location>
        <begin position="47"/>
        <end position="60"/>
    </location>
</feature>
<proteinExistence type="predicted"/>
<comment type="caution">
    <text evidence="2">The sequence shown here is derived from an EMBL/GenBank/DDBJ whole genome shotgun (WGS) entry which is preliminary data.</text>
</comment>
<reference evidence="2" key="2">
    <citation type="journal article" date="2024" name="Plant">
        <title>Genomic evolution and insights into agronomic trait innovations of Sesamum species.</title>
        <authorList>
            <person name="Miao H."/>
            <person name="Wang L."/>
            <person name="Qu L."/>
            <person name="Liu H."/>
            <person name="Sun Y."/>
            <person name="Le M."/>
            <person name="Wang Q."/>
            <person name="Wei S."/>
            <person name="Zheng Y."/>
            <person name="Lin W."/>
            <person name="Duan Y."/>
            <person name="Cao H."/>
            <person name="Xiong S."/>
            <person name="Wang X."/>
            <person name="Wei L."/>
            <person name="Li C."/>
            <person name="Ma Q."/>
            <person name="Ju M."/>
            <person name="Zhao R."/>
            <person name="Li G."/>
            <person name="Mu C."/>
            <person name="Tian Q."/>
            <person name="Mei H."/>
            <person name="Zhang T."/>
            <person name="Gao T."/>
            <person name="Zhang H."/>
        </authorList>
    </citation>
    <scope>NUCLEOTIDE SEQUENCE</scope>
    <source>
        <tissue evidence="2">Leaf</tissue>
    </source>
</reference>
<sequence length="83" mass="8365">MNAMIAGRLRALRNATPRADAAPTTSGAEGSTAPPSNAPVVVVSGDTPISDQAENQTAASDQPEADAIVVADDPGPSDPKKRK</sequence>
<reference evidence="2" key="1">
    <citation type="submission" date="2020-06" db="EMBL/GenBank/DDBJ databases">
        <authorList>
            <person name="Li T."/>
            <person name="Hu X."/>
            <person name="Zhang T."/>
            <person name="Song X."/>
            <person name="Zhang H."/>
            <person name="Dai N."/>
            <person name="Sheng W."/>
            <person name="Hou X."/>
            <person name="Wei L."/>
        </authorList>
    </citation>
    <scope>NUCLEOTIDE SEQUENCE</scope>
    <source>
        <strain evidence="2">G02</strain>
        <tissue evidence="2">Leaf</tissue>
    </source>
</reference>
<gene>
    <name evidence="2" type="ORF">Sradi_1562900</name>
</gene>
<name>A0AAW2UB45_SESRA</name>
<dbReference type="EMBL" id="JACGWJ010000006">
    <property type="protein sequence ID" value="KAL0413612.1"/>
    <property type="molecule type" value="Genomic_DNA"/>
</dbReference>
<dbReference type="AlphaFoldDB" id="A0AAW2UB45"/>
<feature type="region of interest" description="Disordered" evidence="1">
    <location>
        <begin position="1"/>
        <end position="83"/>
    </location>
</feature>
<feature type="compositionally biased region" description="Polar residues" evidence="1">
    <location>
        <begin position="23"/>
        <end position="35"/>
    </location>
</feature>
<accession>A0AAW2UB45</accession>
<organism evidence="2">
    <name type="scientific">Sesamum radiatum</name>
    <name type="common">Black benniseed</name>
    <dbReference type="NCBI Taxonomy" id="300843"/>
    <lineage>
        <taxon>Eukaryota</taxon>
        <taxon>Viridiplantae</taxon>
        <taxon>Streptophyta</taxon>
        <taxon>Embryophyta</taxon>
        <taxon>Tracheophyta</taxon>
        <taxon>Spermatophyta</taxon>
        <taxon>Magnoliopsida</taxon>
        <taxon>eudicotyledons</taxon>
        <taxon>Gunneridae</taxon>
        <taxon>Pentapetalae</taxon>
        <taxon>asterids</taxon>
        <taxon>lamiids</taxon>
        <taxon>Lamiales</taxon>
        <taxon>Pedaliaceae</taxon>
        <taxon>Sesamum</taxon>
    </lineage>
</organism>